<proteinExistence type="predicted"/>
<sequence length="191" mass="21819">MPKRHLTLALSFDPGAAPKSIKEPMPMKWPLSIKMDRISDLPSEIRILILKKMFGTSVLDKADAFLKEKVDQQFERNSNAIVLSRRRYGSKTPEKAIHYVIVHDLLYRLGPHKWTPVSVDQLAIQSRAEYRIILRNESCIDAKHAAGDVKSLERQVAAFGSNYEKLRVALSAGHRRFIDNTHEKERVAYLG</sequence>
<dbReference type="EMBL" id="DQ491001">
    <property type="protein sequence ID" value="ABT14368.1"/>
    <property type="molecule type" value="Genomic_DNA"/>
</dbReference>
<evidence type="ECO:0000313" key="1">
    <source>
        <dbReference type="EMBL" id="ABT14368.1"/>
    </source>
</evidence>
<organismHost>
    <name type="scientific">Paramecium bursaria</name>
    <dbReference type="NCBI Taxonomy" id="74790"/>
</organismHost>
<dbReference type="Proteomes" id="UP000246715">
    <property type="component" value="Segment"/>
</dbReference>
<reference evidence="1 2" key="1">
    <citation type="journal article" date="2007" name="Virology">
        <title>Sequence and annotation of the 314-kb MT325 and the 321-kb FR483 viruses that infect Chlorella Pbi.</title>
        <authorList>
            <person name="Fitzgerald L.A."/>
            <person name="Graves M.V."/>
            <person name="Li X."/>
            <person name="Feldblyum T."/>
            <person name="Hartigan J."/>
            <person name="Van Etten J.L."/>
        </authorList>
    </citation>
    <scope>NUCLEOTIDE SEQUENCE [LARGE SCALE GENOMIC DNA]</scope>
    <source>
        <strain evidence="1 2">MT325</strain>
    </source>
</reference>
<accession>A7IVJ4</accession>
<organism evidence="1 2">
    <name type="scientific">Paramecium bursaria Chlorella virus MT325</name>
    <name type="common">PBCV-MT325</name>
    <dbReference type="NCBI Taxonomy" id="346932"/>
    <lineage>
        <taxon>Viruses</taxon>
        <taxon>Varidnaviria</taxon>
        <taxon>Bamfordvirae</taxon>
        <taxon>Nucleocytoviricota</taxon>
        <taxon>Megaviricetes</taxon>
        <taxon>Algavirales</taxon>
        <taxon>Phycodnaviridae</taxon>
        <taxon>Chlorovirus</taxon>
        <taxon>Chlorovirus conductrix</taxon>
        <taxon>Paramecium bursaria Chlorella virus A1</taxon>
    </lineage>
</organism>
<evidence type="ECO:0000313" key="2">
    <source>
        <dbReference type="Proteomes" id="UP000246715"/>
    </source>
</evidence>
<name>A7IVJ4_PBCVM</name>
<protein>
    <submittedName>
        <fullName evidence="1">Uncharacterized protein M814L</fullName>
    </submittedName>
</protein>
<gene>
    <name evidence="1" type="primary">M814L</name>
    <name evidence="1" type="ORF">MT325_M814L</name>
</gene>